<dbReference type="SUPFAM" id="SSF56601">
    <property type="entry name" value="beta-lactamase/transpeptidase-like"/>
    <property type="match status" value="1"/>
</dbReference>
<dbReference type="Pfam" id="PF13354">
    <property type="entry name" value="Beta-lactamase2"/>
    <property type="match status" value="1"/>
</dbReference>
<evidence type="ECO:0000313" key="2">
    <source>
        <dbReference type="EMBL" id="MDT0545361.1"/>
    </source>
</evidence>
<dbReference type="PANTHER" id="PTHR35333">
    <property type="entry name" value="BETA-LACTAMASE"/>
    <property type="match status" value="1"/>
</dbReference>
<dbReference type="InterPro" id="IPR012338">
    <property type="entry name" value="Beta-lactam/transpept-like"/>
</dbReference>
<dbReference type="Proteomes" id="UP001180754">
    <property type="component" value="Unassembled WGS sequence"/>
</dbReference>
<dbReference type="Gene3D" id="3.40.710.10">
    <property type="entry name" value="DD-peptidase/beta-lactamase superfamily"/>
    <property type="match status" value="1"/>
</dbReference>
<evidence type="ECO:0000259" key="1">
    <source>
        <dbReference type="Pfam" id="PF13354"/>
    </source>
</evidence>
<dbReference type="InterPro" id="IPR000871">
    <property type="entry name" value="Beta-lactam_class-A"/>
</dbReference>
<dbReference type="PANTHER" id="PTHR35333:SF3">
    <property type="entry name" value="BETA-LACTAMASE-TYPE TRANSPEPTIDASE FOLD CONTAINING PROTEIN"/>
    <property type="match status" value="1"/>
</dbReference>
<protein>
    <submittedName>
        <fullName evidence="2">Serine hydrolase</fullName>
    </submittedName>
</protein>
<organism evidence="2 3">
    <name type="scientific">Streptomyces lonegramiae</name>
    <dbReference type="NCBI Taxonomy" id="3075524"/>
    <lineage>
        <taxon>Bacteria</taxon>
        <taxon>Bacillati</taxon>
        <taxon>Actinomycetota</taxon>
        <taxon>Actinomycetes</taxon>
        <taxon>Kitasatosporales</taxon>
        <taxon>Streptomycetaceae</taxon>
        <taxon>Streptomyces</taxon>
    </lineage>
</organism>
<dbReference type="RefSeq" id="WP_311725838.1">
    <property type="nucleotide sequence ID" value="NZ_JAVRFD010000010.1"/>
</dbReference>
<reference evidence="2" key="1">
    <citation type="submission" date="2024-05" db="EMBL/GenBank/DDBJ databases">
        <title>30 novel species of actinomycetes from the DSMZ collection.</title>
        <authorList>
            <person name="Nouioui I."/>
        </authorList>
    </citation>
    <scope>NUCLEOTIDE SEQUENCE</scope>
    <source>
        <strain evidence="2">DSM 41529</strain>
    </source>
</reference>
<proteinExistence type="predicted"/>
<dbReference type="GO" id="GO:0016787">
    <property type="term" value="F:hydrolase activity"/>
    <property type="evidence" value="ECO:0007669"/>
    <property type="project" value="UniProtKB-KW"/>
</dbReference>
<keyword evidence="3" id="KW-1185">Reference proteome</keyword>
<gene>
    <name evidence="2" type="ORF">RND15_21995</name>
</gene>
<evidence type="ECO:0000313" key="3">
    <source>
        <dbReference type="Proteomes" id="UP001180754"/>
    </source>
</evidence>
<feature type="domain" description="Beta-lactamase class A catalytic" evidence="1">
    <location>
        <begin position="130"/>
        <end position="268"/>
    </location>
</feature>
<accession>A0ABU2XHE4</accession>
<dbReference type="InterPro" id="IPR045155">
    <property type="entry name" value="Beta-lactam_cat"/>
</dbReference>
<comment type="caution">
    <text evidence="2">The sequence shown here is derived from an EMBL/GenBank/DDBJ whole genome shotgun (WGS) entry which is preliminary data.</text>
</comment>
<keyword evidence="2" id="KW-0378">Hydrolase</keyword>
<name>A0ABU2XHE4_9ACTN</name>
<dbReference type="EMBL" id="JAVRFD010000010">
    <property type="protein sequence ID" value="MDT0545361.1"/>
    <property type="molecule type" value="Genomic_DNA"/>
</dbReference>
<sequence>MTRHLKRHPVSAASGRPWPLRGALSVALAVGLLVAPATGAGAATAAPPPPVCASARAGLATKLSTDIATALRGRPGTVAIALRDPATDTVCTLRADQAFDSASAVKVTVLAALLWDAEKHGRQLTRCETDLATAMITKSDNAATSTLWRQLGADGISAFLGAAGMTRTVPGAENHWGLTQITARDEMRLLDLVTTPNAVLSDHARAYILELMGEVVPSQRWGTPAGAPDTVRVHVKNGWLSRATHGWRVHSLGAFTRDGHAYTITVLTQDNRTMSAGVATIEAISRVVHRDLDPAG</sequence>